<accession>A0A7S1TG43</accession>
<feature type="region of interest" description="Disordered" evidence="3">
    <location>
        <begin position="249"/>
        <end position="450"/>
    </location>
</feature>
<dbReference type="InterPro" id="IPR042470">
    <property type="entry name" value="RMI1_N_C_sf"/>
</dbReference>
<sequence length="450" mass="48354">MSFWESGEGMMKTDDWVTLLREEGWKLTENGRLRVKEWLDEDEDDLEVSRMGQDKRTTKGELERARALLLDCDLRDVCGEDGLPRDLSGWTHGEVNFGKGVMVQLSGMRDVSRPSGAMAGVDSGIDAVEEEMRAVGLDGDGNGSEDEDDFDFGTGMAKASCRMLRLKLTDGKVTVVAMERVSGEIPRLALHDTPPGTKIRVSGCCAVWCGIVFLRKENVDILGGQVAELTQSWLVKKNAQEVIARGRRSIGVGSGNSDMPPPFSGLDGTGSGRVSSRVSSAHLEGGSAQRTKAFGPSRASESFGDGKLEPQLDQRMGSAPSRRNERKNTSRSKAVDSRQHSGGDRFHQKSALSIEERIKPARNPPPAHSSIATSDDSLQRLTSRQVGGERVGQGSARGRGGGGTRGARRGATRGGTRGFGLGPSQKVTRDTAPHPPSSRSPPLHPSSPHS</sequence>
<dbReference type="GO" id="GO:0031422">
    <property type="term" value="C:RecQ family helicase-topoisomerase III complex"/>
    <property type="evidence" value="ECO:0007669"/>
    <property type="project" value="TreeGrafter"/>
</dbReference>
<protein>
    <recommendedName>
        <fullName evidence="2">RecQ-mediated genome instability protein 1</fullName>
    </recommendedName>
</protein>
<dbReference type="GO" id="GO:0000724">
    <property type="term" value="P:double-strand break repair via homologous recombination"/>
    <property type="evidence" value="ECO:0007669"/>
    <property type="project" value="TreeGrafter"/>
</dbReference>
<dbReference type="PANTHER" id="PTHR14790:SF15">
    <property type="entry name" value="RECQ-MEDIATED GENOME INSTABILITY PROTEIN 1"/>
    <property type="match status" value="1"/>
</dbReference>
<dbReference type="Gene3D" id="2.40.50.770">
    <property type="entry name" value="RecQ-mediated genome instability protein Rmi1, C-terminal domain"/>
    <property type="match status" value="1"/>
</dbReference>
<feature type="domain" description="RecQ mediated genome instability protein 1 OB-fold" evidence="4">
    <location>
        <begin position="92"/>
        <end position="235"/>
    </location>
</feature>
<dbReference type="GO" id="GO:0000712">
    <property type="term" value="P:resolution of meiotic recombination intermediates"/>
    <property type="evidence" value="ECO:0007669"/>
    <property type="project" value="TreeGrafter"/>
</dbReference>
<evidence type="ECO:0000256" key="1">
    <source>
        <dbReference type="ARBA" id="ARBA00006395"/>
    </source>
</evidence>
<feature type="compositionally biased region" description="Gly residues" evidence="3">
    <location>
        <begin position="412"/>
        <end position="421"/>
    </location>
</feature>
<feature type="compositionally biased region" description="Polar residues" evidence="3">
    <location>
        <begin position="370"/>
        <end position="385"/>
    </location>
</feature>
<evidence type="ECO:0000256" key="2">
    <source>
        <dbReference type="ARBA" id="ARBA00018987"/>
    </source>
</evidence>
<feature type="compositionally biased region" description="Pro residues" evidence="3">
    <location>
        <begin position="433"/>
        <end position="450"/>
    </location>
</feature>
<name>A0A7S1TG43_9RHOD</name>
<dbReference type="PANTHER" id="PTHR14790">
    <property type="entry name" value="RECQ-MEDIATED GENOME INSTABILITY PROTEIN 1 RMI1"/>
    <property type="match status" value="1"/>
</dbReference>
<dbReference type="EMBL" id="HBGH01014080">
    <property type="protein sequence ID" value="CAD9235729.1"/>
    <property type="molecule type" value="Transcribed_RNA"/>
</dbReference>
<reference evidence="5" key="1">
    <citation type="submission" date="2021-01" db="EMBL/GenBank/DDBJ databases">
        <authorList>
            <person name="Corre E."/>
            <person name="Pelletier E."/>
            <person name="Niang G."/>
            <person name="Scheremetjew M."/>
            <person name="Finn R."/>
            <person name="Kale V."/>
            <person name="Holt S."/>
            <person name="Cochrane G."/>
            <person name="Meng A."/>
            <person name="Brown T."/>
            <person name="Cohen L."/>
        </authorList>
    </citation>
    <scope>NUCLEOTIDE SEQUENCE</scope>
    <source>
        <strain evidence="5">SAG 36.94</strain>
    </source>
</reference>
<evidence type="ECO:0000259" key="4">
    <source>
        <dbReference type="Pfam" id="PF08585"/>
    </source>
</evidence>
<organism evidence="5">
    <name type="scientific">Compsopogon caeruleus</name>
    <dbReference type="NCBI Taxonomy" id="31354"/>
    <lineage>
        <taxon>Eukaryota</taxon>
        <taxon>Rhodophyta</taxon>
        <taxon>Compsopogonophyceae</taxon>
        <taxon>Compsopogonales</taxon>
        <taxon>Compsopogonaceae</taxon>
        <taxon>Compsopogon</taxon>
    </lineage>
</organism>
<dbReference type="AlphaFoldDB" id="A0A7S1TG43"/>
<dbReference type="Pfam" id="PF08585">
    <property type="entry name" value="RMI1_N_C"/>
    <property type="match status" value="1"/>
</dbReference>
<dbReference type="GO" id="GO:0016604">
    <property type="term" value="C:nuclear body"/>
    <property type="evidence" value="ECO:0007669"/>
    <property type="project" value="TreeGrafter"/>
</dbReference>
<feature type="compositionally biased region" description="Basic and acidic residues" evidence="3">
    <location>
        <begin position="322"/>
        <end position="347"/>
    </location>
</feature>
<comment type="similarity">
    <text evidence="1">Belongs to the RMI1 family.</text>
</comment>
<feature type="compositionally biased region" description="Gly residues" evidence="3">
    <location>
        <begin position="389"/>
        <end position="405"/>
    </location>
</feature>
<evidence type="ECO:0000256" key="3">
    <source>
        <dbReference type="SAM" id="MobiDB-lite"/>
    </source>
</evidence>
<evidence type="ECO:0000313" key="5">
    <source>
        <dbReference type="EMBL" id="CAD9235729.1"/>
    </source>
</evidence>
<dbReference type="InterPro" id="IPR013894">
    <property type="entry name" value="RMI1_OB"/>
</dbReference>
<gene>
    <name evidence="5" type="ORF">CCAE0312_LOCUS7820</name>
</gene>
<proteinExistence type="inferred from homology"/>